<dbReference type="OrthoDB" id="1924011at2759"/>
<dbReference type="GeneID" id="111296531"/>
<accession>A0A6P5Z2T5</accession>
<protein>
    <submittedName>
        <fullName evidence="2">CCG-binding protein 1-like</fullName>
    </submittedName>
</protein>
<dbReference type="GO" id="GO:0010183">
    <property type="term" value="P:pollen tube guidance"/>
    <property type="evidence" value="ECO:0007669"/>
    <property type="project" value="InterPro"/>
</dbReference>
<dbReference type="InterPro" id="IPR037502">
    <property type="entry name" value="CBP1"/>
</dbReference>
<proteinExistence type="predicted"/>
<evidence type="ECO:0000313" key="2">
    <source>
        <dbReference type="RefSeq" id="XP_022746631.1"/>
    </source>
</evidence>
<dbReference type="KEGG" id="dzi:111296531"/>
<gene>
    <name evidence="2" type="primary">LOC111296531</name>
</gene>
<dbReference type="Proteomes" id="UP000515121">
    <property type="component" value="Unplaced"/>
</dbReference>
<dbReference type="PANTHER" id="PTHR36345">
    <property type="entry name" value="CCG-BINDING PROTEIN 1"/>
    <property type="match status" value="1"/>
</dbReference>
<organism evidence="1 2">
    <name type="scientific">Durio zibethinus</name>
    <name type="common">Durian</name>
    <dbReference type="NCBI Taxonomy" id="66656"/>
    <lineage>
        <taxon>Eukaryota</taxon>
        <taxon>Viridiplantae</taxon>
        <taxon>Streptophyta</taxon>
        <taxon>Embryophyta</taxon>
        <taxon>Tracheophyta</taxon>
        <taxon>Spermatophyta</taxon>
        <taxon>Magnoliopsida</taxon>
        <taxon>eudicotyledons</taxon>
        <taxon>Gunneridae</taxon>
        <taxon>Pentapetalae</taxon>
        <taxon>rosids</taxon>
        <taxon>malvids</taxon>
        <taxon>Malvales</taxon>
        <taxon>Malvaceae</taxon>
        <taxon>Helicteroideae</taxon>
        <taxon>Durio</taxon>
    </lineage>
</organism>
<name>A0A6P5Z2T5_DURZI</name>
<dbReference type="GO" id="GO:0036033">
    <property type="term" value="F:mediator complex binding"/>
    <property type="evidence" value="ECO:0007669"/>
    <property type="project" value="InterPro"/>
</dbReference>
<dbReference type="GO" id="GO:0005829">
    <property type="term" value="C:cytosol"/>
    <property type="evidence" value="ECO:0007669"/>
    <property type="project" value="TreeGrafter"/>
</dbReference>
<evidence type="ECO:0000313" key="1">
    <source>
        <dbReference type="Proteomes" id="UP000515121"/>
    </source>
</evidence>
<keyword evidence="1" id="KW-1185">Reference proteome</keyword>
<dbReference type="AlphaFoldDB" id="A0A6P5Z2T5"/>
<sequence>MIMSILFRTYSFPILVEAKDIHLTGLSPSSKTRLDSTIRCSWRSDAYIPKLEPYSRTKFERAVKEPPLIEKSENELADYCSTLEGDDSYSCWRAYFELKDLEANFLDFKFKYLR</sequence>
<dbReference type="PANTHER" id="PTHR36345:SF1">
    <property type="entry name" value="CCG-BINDING PROTEIN 1"/>
    <property type="match status" value="1"/>
</dbReference>
<dbReference type="GO" id="GO:0005634">
    <property type="term" value="C:nucleus"/>
    <property type="evidence" value="ECO:0007669"/>
    <property type="project" value="TreeGrafter"/>
</dbReference>
<dbReference type="RefSeq" id="XP_022746631.1">
    <property type="nucleotide sequence ID" value="XM_022890896.1"/>
</dbReference>
<reference evidence="2" key="1">
    <citation type="submission" date="2025-08" db="UniProtKB">
        <authorList>
            <consortium name="RefSeq"/>
        </authorList>
    </citation>
    <scope>IDENTIFICATION</scope>
    <source>
        <tissue evidence="2">Fruit stalk</tissue>
    </source>
</reference>